<accession>A0ABS1DL27</accession>
<proteinExistence type="predicted"/>
<keyword evidence="2" id="KW-1185">Reference proteome</keyword>
<evidence type="ECO:0000313" key="2">
    <source>
        <dbReference type="Proteomes" id="UP001296873"/>
    </source>
</evidence>
<dbReference type="Pfam" id="PF17342">
    <property type="entry name" value="DUF5372"/>
    <property type="match status" value="1"/>
</dbReference>
<evidence type="ECO:0000313" key="1">
    <source>
        <dbReference type="EMBL" id="MBK1671236.1"/>
    </source>
</evidence>
<dbReference type="EMBL" id="NRRL01000160">
    <property type="protein sequence ID" value="MBK1671236.1"/>
    <property type="molecule type" value="Genomic_DNA"/>
</dbReference>
<protein>
    <submittedName>
        <fullName evidence="1">Uncharacterized protein</fullName>
    </submittedName>
</protein>
<name>A0ABS1DL27_9PROT</name>
<sequence>MGATADTVCITHPFHPLAGRRFELVSRGVNWGHDRVVCQEPDGTLHTFAAALTDIDPPDAFQRVAAGRAAFGFTDLQELRAALDQLVARWESGDA</sequence>
<reference evidence="1 2" key="1">
    <citation type="journal article" date="2020" name="Microorganisms">
        <title>Osmotic Adaptation and Compatible Solute Biosynthesis of Phototrophic Bacteria as Revealed from Genome Analyses.</title>
        <authorList>
            <person name="Imhoff J.F."/>
            <person name="Rahn T."/>
            <person name="Kunzel S."/>
            <person name="Keller A."/>
            <person name="Neulinger S.C."/>
        </authorList>
    </citation>
    <scope>NUCLEOTIDE SEQUENCE [LARGE SCALE GENOMIC DNA]</scope>
    <source>
        <strain evidence="1 2">DSM 9895</strain>
    </source>
</reference>
<comment type="caution">
    <text evidence="1">The sequence shown here is derived from an EMBL/GenBank/DDBJ whole genome shotgun (WGS) entry which is preliminary data.</text>
</comment>
<organism evidence="1 2">
    <name type="scientific">Rhodovibrio sodomensis</name>
    <dbReference type="NCBI Taxonomy" id="1088"/>
    <lineage>
        <taxon>Bacteria</taxon>
        <taxon>Pseudomonadati</taxon>
        <taxon>Pseudomonadota</taxon>
        <taxon>Alphaproteobacteria</taxon>
        <taxon>Rhodospirillales</taxon>
        <taxon>Rhodovibrionaceae</taxon>
        <taxon>Rhodovibrio</taxon>
    </lineage>
</organism>
<dbReference type="InterPro" id="IPR035315">
    <property type="entry name" value="DUF5372"/>
</dbReference>
<gene>
    <name evidence="1" type="ORF">CKO28_24855</name>
</gene>
<dbReference type="Proteomes" id="UP001296873">
    <property type="component" value="Unassembled WGS sequence"/>
</dbReference>